<protein>
    <submittedName>
        <fullName evidence="2">Uncharacterized protein</fullName>
    </submittedName>
</protein>
<name>A0A2X0SHI8_9PROT</name>
<gene>
    <name evidence="2" type="ORF">NITFAB_2478</name>
    <name evidence="1" type="ORF">NTGZN8_280002</name>
</gene>
<dbReference type="EMBL" id="LS423452">
    <property type="protein sequence ID" value="SPS06881.1"/>
    <property type="molecule type" value="Genomic_DNA"/>
</dbReference>
<keyword evidence="3" id="KW-1185">Reference proteome</keyword>
<dbReference type="Proteomes" id="UP000675882">
    <property type="component" value="Unassembled WGS sequence"/>
</dbReference>
<dbReference type="AlphaFoldDB" id="A0A2X0SHI8"/>
<evidence type="ECO:0000313" key="2">
    <source>
        <dbReference type="EMBL" id="SPS06881.1"/>
    </source>
</evidence>
<organism evidence="2">
    <name type="scientific">Candidatus Nitrotoga fabula</name>
    <dbReference type="NCBI Taxonomy" id="2182327"/>
    <lineage>
        <taxon>Bacteria</taxon>
        <taxon>Pseudomonadati</taxon>
        <taxon>Pseudomonadota</taxon>
        <taxon>Betaproteobacteria</taxon>
        <taxon>Nitrosomonadales</taxon>
        <taxon>Gallionellaceae</taxon>
        <taxon>Candidatus Nitrotoga</taxon>
    </lineage>
</organism>
<accession>A0A2X0SHI8</accession>
<reference evidence="2" key="1">
    <citation type="submission" date="2018-05" db="EMBL/GenBank/DDBJ databases">
        <authorList>
            <person name="Lanie J.A."/>
            <person name="Ng W.-L."/>
            <person name="Kazmierczak K.M."/>
            <person name="Andrzejewski T.M."/>
            <person name="Davidsen T.M."/>
            <person name="Wayne K.J."/>
            <person name="Tettelin H."/>
            <person name="Glass J.I."/>
            <person name="Rusch D."/>
            <person name="Podicherti R."/>
            <person name="Tsui H.-C.T."/>
            <person name="Winkler M.E."/>
        </authorList>
    </citation>
    <scope>NUCLEOTIDE SEQUENCE</scope>
    <source>
        <strain evidence="2">KNB</strain>
    </source>
</reference>
<sequence>MNTVGELRQALEGVPDDCVLKGRVVAKNGSAWTLNIEFCASVPAGYNVHGGTMALLKLTHPDLETMPEWPAPE</sequence>
<dbReference type="RefSeq" id="WP_213035949.1">
    <property type="nucleotide sequence ID" value="NZ_CAJNBL010000021.1"/>
</dbReference>
<reference evidence="1" key="2">
    <citation type="submission" date="2021-02" db="EMBL/GenBank/DDBJ databases">
        <authorList>
            <person name="Han P."/>
        </authorList>
    </citation>
    <scope>NUCLEOTIDE SEQUENCE</scope>
    <source>
        <strain evidence="1">Candidatus Nitrotoga sp. ZN8</strain>
    </source>
</reference>
<dbReference type="EMBL" id="CAJNBL010000021">
    <property type="protein sequence ID" value="CAE6716473.1"/>
    <property type="molecule type" value="Genomic_DNA"/>
</dbReference>
<evidence type="ECO:0000313" key="3">
    <source>
        <dbReference type="Proteomes" id="UP000675882"/>
    </source>
</evidence>
<evidence type="ECO:0000313" key="1">
    <source>
        <dbReference type="EMBL" id="CAE6716473.1"/>
    </source>
</evidence>
<proteinExistence type="predicted"/>